<proteinExistence type="predicted"/>
<organism evidence="2">
    <name type="scientific">Eutreptiella gymnastica</name>
    <dbReference type="NCBI Taxonomy" id="73025"/>
    <lineage>
        <taxon>Eukaryota</taxon>
        <taxon>Discoba</taxon>
        <taxon>Euglenozoa</taxon>
        <taxon>Euglenida</taxon>
        <taxon>Spirocuta</taxon>
        <taxon>Euglenophyceae</taxon>
        <taxon>Eutreptiales</taxon>
        <taxon>Eutreptiaceae</taxon>
        <taxon>Eutreptiella</taxon>
    </lineage>
</organism>
<protein>
    <submittedName>
        <fullName evidence="2">Uncharacterized protein</fullName>
    </submittedName>
</protein>
<sequence>MWLHCVGRVHLHPCLAQSHMCQLCQWLEPKIQPKGAHTPPHQQLWGFAKNKRFMPLIKTPCQRLQPVICSCGSHGRSHDPGPHTPQGKLLDRAGSVPLPSP</sequence>
<dbReference type="AlphaFoldDB" id="A0A7S1J5U1"/>
<evidence type="ECO:0000256" key="1">
    <source>
        <dbReference type="SAM" id="MobiDB-lite"/>
    </source>
</evidence>
<accession>A0A7S1J5U1</accession>
<feature type="region of interest" description="Disordered" evidence="1">
    <location>
        <begin position="73"/>
        <end position="101"/>
    </location>
</feature>
<gene>
    <name evidence="2" type="ORF">EGYM00392_LOCUS44429</name>
</gene>
<name>A0A7S1J5U1_9EUGL</name>
<evidence type="ECO:0000313" key="2">
    <source>
        <dbReference type="EMBL" id="CAD9033282.1"/>
    </source>
</evidence>
<reference evidence="2" key="1">
    <citation type="submission" date="2021-01" db="EMBL/GenBank/DDBJ databases">
        <authorList>
            <person name="Corre E."/>
            <person name="Pelletier E."/>
            <person name="Niang G."/>
            <person name="Scheremetjew M."/>
            <person name="Finn R."/>
            <person name="Kale V."/>
            <person name="Holt S."/>
            <person name="Cochrane G."/>
            <person name="Meng A."/>
            <person name="Brown T."/>
            <person name="Cohen L."/>
        </authorList>
    </citation>
    <scope>NUCLEOTIDE SEQUENCE</scope>
    <source>
        <strain evidence="2">NIES-381</strain>
    </source>
</reference>
<dbReference type="EMBL" id="HBGA01119852">
    <property type="protein sequence ID" value="CAD9033282.1"/>
    <property type="molecule type" value="Transcribed_RNA"/>
</dbReference>